<accession>A0AAV4TJA7</accession>
<organism evidence="1 2">
    <name type="scientific">Caerostris darwini</name>
    <dbReference type="NCBI Taxonomy" id="1538125"/>
    <lineage>
        <taxon>Eukaryota</taxon>
        <taxon>Metazoa</taxon>
        <taxon>Ecdysozoa</taxon>
        <taxon>Arthropoda</taxon>
        <taxon>Chelicerata</taxon>
        <taxon>Arachnida</taxon>
        <taxon>Araneae</taxon>
        <taxon>Araneomorphae</taxon>
        <taxon>Entelegynae</taxon>
        <taxon>Araneoidea</taxon>
        <taxon>Araneidae</taxon>
        <taxon>Caerostris</taxon>
    </lineage>
</organism>
<proteinExistence type="predicted"/>
<name>A0AAV4TJA7_9ARAC</name>
<gene>
    <name evidence="1" type="ORF">CDAR_267361</name>
</gene>
<keyword evidence="2" id="KW-1185">Reference proteome</keyword>
<dbReference type="Proteomes" id="UP001054837">
    <property type="component" value="Unassembled WGS sequence"/>
</dbReference>
<comment type="caution">
    <text evidence="1">The sequence shown here is derived from an EMBL/GenBank/DDBJ whole genome shotgun (WGS) entry which is preliminary data.</text>
</comment>
<evidence type="ECO:0000313" key="2">
    <source>
        <dbReference type="Proteomes" id="UP001054837"/>
    </source>
</evidence>
<sequence>MSGPQNTFTVNLHSGISWDIFRCYLSSILSEVVANPLCDHFGCNRVIWGISGSIWSSAVLDSKVRALNGMSVNGGLRNCSYLFPSLFLLNFTTATAFAGNT</sequence>
<dbReference type="AlphaFoldDB" id="A0AAV4TJA7"/>
<protein>
    <submittedName>
        <fullName evidence="1">Uncharacterized protein</fullName>
    </submittedName>
</protein>
<dbReference type="EMBL" id="BPLQ01009584">
    <property type="protein sequence ID" value="GIY45002.1"/>
    <property type="molecule type" value="Genomic_DNA"/>
</dbReference>
<evidence type="ECO:0000313" key="1">
    <source>
        <dbReference type="EMBL" id="GIY45002.1"/>
    </source>
</evidence>
<reference evidence="1 2" key="1">
    <citation type="submission" date="2021-06" db="EMBL/GenBank/DDBJ databases">
        <title>Caerostris darwini draft genome.</title>
        <authorList>
            <person name="Kono N."/>
            <person name="Arakawa K."/>
        </authorList>
    </citation>
    <scope>NUCLEOTIDE SEQUENCE [LARGE SCALE GENOMIC DNA]</scope>
</reference>